<name>A0ABQ8SBZ8_PERAM</name>
<gene>
    <name evidence="2" type="ORF">ANN_20128</name>
</gene>
<comment type="caution">
    <text evidence="2">The sequence shown here is derived from an EMBL/GenBank/DDBJ whole genome shotgun (WGS) entry which is preliminary data.</text>
</comment>
<keyword evidence="3" id="KW-1185">Reference proteome</keyword>
<evidence type="ECO:0008006" key="4">
    <source>
        <dbReference type="Google" id="ProtNLM"/>
    </source>
</evidence>
<dbReference type="PANTHER" id="PTHR24419:SF18">
    <property type="entry name" value="SERINE_THREONINE-PROTEIN KINASE HASPIN"/>
    <property type="match status" value="1"/>
</dbReference>
<dbReference type="Gene3D" id="3.30.200.20">
    <property type="entry name" value="Phosphorylase Kinase, domain 1"/>
    <property type="match status" value="2"/>
</dbReference>
<sequence>TRETINDSNVDLISIEELESVINKCKSRKAPGSDRINTELFKHAPTSFLHKFLDFLNICWTSGQIPDEWTESIVVPIHKKGNHKNCNNYRGVSLLNSGYKIYANIITNRLNTITETLIREEQNGFRQNRSCMDSLLLIMDVDIKLAKFQQLLRTIKSTLLKKVRPETILKFYKVMTVPTLLYGSETWSSTKGQLRRIEAAEMRLLRPLAGYTLYDHKRNPDIRTELNIIAITDTIESYRNNWYEHLLKPQPDWLNCRKIGEGVHGKVYKNTQNNCVVKVLPIGPEQKNKVEDIVTEVTISSLSTHHLLRMPNNRLPKRLLDYTPHDKRDIGTPRKRWKDQLSSGSGTGLVNGEPQKKFAEILSEIVIAIFWFTCKKIGGVHGEVYVNEENNSVVKIIPIGAEYQNKVEDILTELIISLDVDTKLAKFQQLLRTIKSTLLKKVRPETILKFYEVMTVPALLYGSETWSSTKGQLRRIEAAEMRLLRPLAGYTLYDHKRNPDIRTELNIIAITDTIESYRNNWYEHLLKPQPDWLNCRKIGEGVHGKVYKNTQNNCVVKVLPIGPEQKNKVEDIVTEVTISSFWLDCKKIGEGVHGKVYKNTQTNCVLKVLPIGPEYKNKVEDIVTEVTISIFWSDCKKIGEGVHGKVYKNTQTNCVLKVLPIGPEYKNKVEDIVTEVTISIFWLNCVKIGEGVHGKVYKNTQTNCVVKVLPIGPEYKNKVEDIVTEVTISIFWLNCVKIGEGVHGKVYKNTQTNCVVKVLPIGPEYKNKVEDIVTEVTISIFWLNCVKIGEGVHGKVYKNTQTNCVLKVLPIGPE</sequence>
<proteinExistence type="predicted"/>
<organism evidence="2 3">
    <name type="scientific">Periplaneta americana</name>
    <name type="common">American cockroach</name>
    <name type="synonym">Blatta americana</name>
    <dbReference type="NCBI Taxonomy" id="6978"/>
    <lineage>
        <taxon>Eukaryota</taxon>
        <taxon>Metazoa</taxon>
        <taxon>Ecdysozoa</taxon>
        <taxon>Arthropoda</taxon>
        <taxon>Hexapoda</taxon>
        <taxon>Insecta</taxon>
        <taxon>Pterygota</taxon>
        <taxon>Neoptera</taxon>
        <taxon>Polyneoptera</taxon>
        <taxon>Dictyoptera</taxon>
        <taxon>Blattodea</taxon>
        <taxon>Blattoidea</taxon>
        <taxon>Blattidae</taxon>
        <taxon>Blattinae</taxon>
        <taxon>Periplaneta</taxon>
    </lineage>
</organism>
<feature type="region of interest" description="Disordered" evidence="1">
    <location>
        <begin position="326"/>
        <end position="348"/>
    </location>
</feature>
<dbReference type="Proteomes" id="UP001148838">
    <property type="component" value="Unassembled WGS sequence"/>
</dbReference>
<reference evidence="2 3" key="1">
    <citation type="journal article" date="2022" name="Allergy">
        <title>Genome assembly and annotation of Periplaneta americana reveal a comprehensive cockroach allergen profile.</title>
        <authorList>
            <person name="Wang L."/>
            <person name="Xiong Q."/>
            <person name="Saelim N."/>
            <person name="Wang L."/>
            <person name="Nong W."/>
            <person name="Wan A.T."/>
            <person name="Shi M."/>
            <person name="Liu X."/>
            <person name="Cao Q."/>
            <person name="Hui J.H.L."/>
            <person name="Sookrung N."/>
            <person name="Leung T.F."/>
            <person name="Tungtrongchitr A."/>
            <person name="Tsui S.K.W."/>
        </authorList>
    </citation>
    <scope>NUCLEOTIDE SEQUENCE [LARGE SCALE GENOMIC DNA]</scope>
    <source>
        <strain evidence="2">PWHHKU_190912</strain>
    </source>
</reference>
<dbReference type="EMBL" id="JAJSOF020000031">
    <property type="protein sequence ID" value="KAJ4431530.1"/>
    <property type="molecule type" value="Genomic_DNA"/>
</dbReference>
<evidence type="ECO:0000313" key="2">
    <source>
        <dbReference type="EMBL" id="KAJ4431530.1"/>
    </source>
</evidence>
<evidence type="ECO:0000256" key="1">
    <source>
        <dbReference type="SAM" id="MobiDB-lite"/>
    </source>
</evidence>
<dbReference type="PANTHER" id="PTHR24419">
    <property type="entry name" value="INTERLEUKIN-1 RECEPTOR-ASSOCIATED KINASE"/>
    <property type="match status" value="1"/>
</dbReference>
<feature type="non-terminal residue" evidence="2">
    <location>
        <position position="1"/>
    </location>
</feature>
<protein>
    <recommendedName>
        <fullName evidence="4">Reverse transcriptase domain-containing protein</fullName>
    </recommendedName>
</protein>
<accession>A0ABQ8SBZ8</accession>
<evidence type="ECO:0000313" key="3">
    <source>
        <dbReference type="Proteomes" id="UP001148838"/>
    </source>
</evidence>